<protein>
    <submittedName>
        <fullName evidence="2">Uncharacterized protein</fullName>
    </submittedName>
</protein>
<organism evidence="2 3">
    <name type="scientific">Lentinula raphanica</name>
    <dbReference type="NCBI Taxonomy" id="153919"/>
    <lineage>
        <taxon>Eukaryota</taxon>
        <taxon>Fungi</taxon>
        <taxon>Dikarya</taxon>
        <taxon>Basidiomycota</taxon>
        <taxon>Agaricomycotina</taxon>
        <taxon>Agaricomycetes</taxon>
        <taxon>Agaricomycetidae</taxon>
        <taxon>Agaricales</taxon>
        <taxon>Marasmiineae</taxon>
        <taxon>Omphalotaceae</taxon>
        <taxon>Lentinula</taxon>
    </lineage>
</organism>
<proteinExistence type="predicted"/>
<dbReference type="EMBL" id="MU806883">
    <property type="protein sequence ID" value="KAJ3832683.1"/>
    <property type="molecule type" value="Genomic_DNA"/>
</dbReference>
<evidence type="ECO:0000313" key="2">
    <source>
        <dbReference type="EMBL" id="KAJ3832683.1"/>
    </source>
</evidence>
<comment type="caution">
    <text evidence="2">The sequence shown here is derived from an EMBL/GenBank/DDBJ whole genome shotgun (WGS) entry which is preliminary data.</text>
</comment>
<keyword evidence="1" id="KW-0732">Signal</keyword>
<evidence type="ECO:0000256" key="1">
    <source>
        <dbReference type="SAM" id="SignalP"/>
    </source>
</evidence>
<dbReference type="AlphaFoldDB" id="A0AA38NXX9"/>
<feature type="signal peptide" evidence="1">
    <location>
        <begin position="1"/>
        <end position="15"/>
    </location>
</feature>
<reference evidence="2" key="1">
    <citation type="submission" date="2022-08" db="EMBL/GenBank/DDBJ databases">
        <authorList>
            <consortium name="DOE Joint Genome Institute"/>
            <person name="Min B."/>
            <person name="Riley R."/>
            <person name="Sierra-Patev S."/>
            <person name="Naranjo-Ortiz M."/>
            <person name="Looney B."/>
            <person name="Konkel Z."/>
            <person name="Slot J.C."/>
            <person name="Sakamoto Y."/>
            <person name="Steenwyk J.L."/>
            <person name="Rokas A."/>
            <person name="Carro J."/>
            <person name="Camarero S."/>
            <person name="Ferreira P."/>
            <person name="Molpeceres G."/>
            <person name="Ruiz-Duenas F.J."/>
            <person name="Serrano A."/>
            <person name="Henrissat B."/>
            <person name="Drula E."/>
            <person name="Hughes K.W."/>
            <person name="Mata J.L."/>
            <person name="Ishikawa N.K."/>
            <person name="Vargas-Isla R."/>
            <person name="Ushijima S."/>
            <person name="Smith C.A."/>
            <person name="Ahrendt S."/>
            <person name="Andreopoulos W."/>
            <person name="He G."/>
            <person name="Labutti K."/>
            <person name="Lipzen A."/>
            <person name="Ng V."/>
            <person name="Sandor L."/>
            <person name="Barry K."/>
            <person name="Martinez A.T."/>
            <person name="Xiao Y."/>
            <person name="Gibbons J.G."/>
            <person name="Terashima K."/>
            <person name="Hibbett D.S."/>
            <person name="Grigoriev I.V."/>
        </authorList>
    </citation>
    <scope>NUCLEOTIDE SEQUENCE</scope>
    <source>
        <strain evidence="2">TFB9207</strain>
    </source>
</reference>
<evidence type="ECO:0000313" key="3">
    <source>
        <dbReference type="Proteomes" id="UP001163846"/>
    </source>
</evidence>
<gene>
    <name evidence="2" type="ORF">F5878DRAFT_447195</name>
</gene>
<dbReference type="Proteomes" id="UP001163846">
    <property type="component" value="Unassembled WGS sequence"/>
</dbReference>
<name>A0AA38NXX9_9AGAR</name>
<accession>A0AA38NXX9</accession>
<keyword evidence="3" id="KW-1185">Reference proteome</keyword>
<sequence length="159" mass="17647">MKIRWLLYTLLCVVADTLDTFLSSVISSRTPRASDRANIIQPSDVDNLSDEEILELELEALKLHPDYSLLQLTPGTVAKYSEDRDEDISDASEANTLNLVFAETNIPVPRVRRAVLSANGSTSSFKITSKAQLSLTPGLSIRYRRRFASLSLYVAMPAN</sequence>
<feature type="chain" id="PRO_5041216565" evidence="1">
    <location>
        <begin position="16"/>
        <end position="159"/>
    </location>
</feature>